<evidence type="ECO:0000313" key="2">
    <source>
        <dbReference type="EMBL" id="QHC63142.1"/>
    </source>
</evidence>
<feature type="region of interest" description="Disordered" evidence="1">
    <location>
        <begin position="413"/>
        <end position="518"/>
    </location>
</feature>
<proteinExistence type="predicted"/>
<protein>
    <recommendedName>
        <fullName evidence="4">IgA FC receptor</fullName>
    </recommendedName>
</protein>
<sequence>MLLPSVVVAALVGFSALFTVSGAAAMPGGDLLRPSSFTLVKDPITGSVYESWEVAPGIAVAARPLGGGQTESPQAGLRTYWLVRSMIDQLRSTEPARSLVEAVPDLLGAKKANGNRFLDSDGNLSSVRVLIAPASRWVSVALNRDEAVGGGGSDSVLHFDPDRALSYFDSRTGEIRLFSPTVVFAHELYHSVQSLAGANIDRSTEAVVATPLRSGDLRSPGTTEAERDLSIRVSELVTTGGARGLEAVKHAGLAGGEDSDGEFEASDFERVANPYLAGALDRAEIDEWTAKDAPPDEREALARRKQAIDRLVTQHPTEVRVAAALNLPTRSEYTAMRRVIGTGAAISSVGVFEVRGPLGTEDLLRPLESANLRLERSLEDVWAGKSVPLAKPPAATSFAEECVLCEVTAKEENRNTVPAAGRAEAEKPPVVAPEAEKPPVVAPEAEKPPVVAPEAAKPPVVAPEVAKPPVVAPEAAKPPVAGEKSSAGKAPPAAPSQERAPARPQPSRSHAPAHHGRH</sequence>
<evidence type="ECO:0000313" key="3">
    <source>
        <dbReference type="Proteomes" id="UP000464597"/>
    </source>
</evidence>
<organism evidence="2 3">
    <name type="scientific">Rathayibacter festucae</name>
    <dbReference type="NCBI Taxonomy" id="110937"/>
    <lineage>
        <taxon>Bacteria</taxon>
        <taxon>Bacillati</taxon>
        <taxon>Actinomycetota</taxon>
        <taxon>Actinomycetes</taxon>
        <taxon>Micrococcales</taxon>
        <taxon>Microbacteriaceae</taxon>
        <taxon>Rathayibacter</taxon>
    </lineage>
</organism>
<feature type="compositionally biased region" description="Low complexity" evidence="1">
    <location>
        <begin position="428"/>
        <end position="491"/>
    </location>
</feature>
<evidence type="ECO:0008006" key="4">
    <source>
        <dbReference type="Google" id="ProtNLM"/>
    </source>
</evidence>
<dbReference type="EMBL" id="CP047180">
    <property type="protein sequence ID" value="QHC63142.1"/>
    <property type="molecule type" value="Genomic_DNA"/>
</dbReference>
<dbReference type="Proteomes" id="UP000464597">
    <property type="component" value="Chromosome"/>
</dbReference>
<gene>
    <name evidence="2" type="ORF">GSU69_10915</name>
</gene>
<evidence type="ECO:0000256" key="1">
    <source>
        <dbReference type="SAM" id="MobiDB-lite"/>
    </source>
</evidence>
<keyword evidence="3" id="KW-1185">Reference proteome</keyword>
<accession>A0ABX6H033</accession>
<reference evidence="3" key="1">
    <citation type="submission" date="2019-12" db="EMBL/GenBank/DDBJ databases">
        <title>Complete and draft genome sequences of new strains and members of some known species of the genus Rathayibacter isolated from plants.</title>
        <authorList>
            <person name="Tarlachkov S.V."/>
            <person name="Starodumova I.P."/>
            <person name="Dorofeeva L.V."/>
            <person name="Prisyazhnaya N.V."/>
            <person name="Leyn S."/>
            <person name="Zlamal J."/>
            <person name="Elan M."/>
            <person name="Osterman A.L."/>
            <person name="Nadler S."/>
            <person name="Subbotin S.A."/>
            <person name="Evtushenko L.I."/>
        </authorList>
    </citation>
    <scope>NUCLEOTIDE SEQUENCE [LARGE SCALE GENOMIC DNA]</scope>
    <source>
        <strain evidence="3">VKM Ac-2802</strain>
    </source>
</reference>
<name>A0ABX6H033_9MICO</name>
<dbReference type="RefSeq" id="WP_159422992.1">
    <property type="nucleotide sequence ID" value="NZ_CP047180.1"/>
</dbReference>